<dbReference type="Pfam" id="PF03357">
    <property type="entry name" value="Snf7"/>
    <property type="match status" value="1"/>
</dbReference>
<dbReference type="GO" id="GO:0000815">
    <property type="term" value="C:ESCRT III complex"/>
    <property type="evidence" value="ECO:0007669"/>
    <property type="project" value="TreeGrafter"/>
</dbReference>
<protein>
    <submittedName>
        <fullName evidence="8">Snf7</fullName>
    </submittedName>
</protein>
<dbReference type="KEGG" id="lbz:LBRM_16_0940"/>
<comment type="subcellular location">
    <subcellularLocation>
        <location evidence="1">Endosome membrane</location>
    </subcellularLocation>
</comment>
<dbReference type="PANTHER" id="PTHR22761">
    <property type="entry name" value="CHARGED MULTIVESICULAR BODY PROTEIN"/>
    <property type="match status" value="1"/>
</dbReference>
<evidence type="ECO:0000256" key="7">
    <source>
        <dbReference type="SAM" id="MobiDB-lite"/>
    </source>
</evidence>
<sequence length="223" mass="25326">MGLGESKPKLSQLTEKPEKSQITPSDKARLQLKLQRDNVQAAIRKYERVASLEHEKAKEFMRAGNKRKALYCLKREKAQQSQISIVTDMLDNVQRLIDTVEFTQIQGEVVAAMKVGKCELENLNKMLNIDDIERLMDEASESIEEANQINAVLSQPLAGVQDDDELLLKLEQFGETQKVDQELPNLTVPAHSLPQKESGLVKREEEEEEEDQDADALHVRQYA</sequence>
<feature type="compositionally biased region" description="Acidic residues" evidence="7">
    <location>
        <begin position="205"/>
        <end position="214"/>
    </location>
</feature>
<dbReference type="Proteomes" id="UP000319462">
    <property type="component" value="Chromosome 16"/>
</dbReference>
<dbReference type="EMBL" id="LS997615">
    <property type="protein sequence ID" value="SYZ64376.1"/>
    <property type="molecule type" value="Genomic_DNA"/>
</dbReference>
<dbReference type="Gene3D" id="1.10.287.1060">
    <property type="entry name" value="ESAT-6-like"/>
    <property type="match status" value="1"/>
</dbReference>
<evidence type="ECO:0000256" key="2">
    <source>
        <dbReference type="ARBA" id="ARBA00006190"/>
    </source>
</evidence>
<dbReference type="Gene3D" id="6.10.250.1710">
    <property type="match status" value="1"/>
</dbReference>
<feature type="compositionally biased region" description="Polar residues" evidence="7">
    <location>
        <begin position="9"/>
        <end position="24"/>
    </location>
</feature>
<dbReference type="PANTHER" id="PTHR22761:SF5">
    <property type="entry name" value="CHARGED MULTIVESICULAR BODY PROTEIN 6"/>
    <property type="match status" value="1"/>
</dbReference>
<keyword evidence="5" id="KW-0653">Protein transport</keyword>
<dbReference type="GO" id="GO:0032511">
    <property type="term" value="P:late endosome to vacuole transport via multivesicular body sorting pathway"/>
    <property type="evidence" value="ECO:0007669"/>
    <property type="project" value="TreeGrafter"/>
</dbReference>
<evidence type="ECO:0000313" key="8">
    <source>
        <dbReference type="EMBL" id="SYZ64376.1"/>
    </source>
</evidence>
<evidence type="ECO:0000256" key="4">
    <source>
        <dbReference type="ARBA" id="ARBA00022753"/>
    </source>
</evidence>
<dbReference type="AlphaFoldDB" id="A0A3P3Z2B4"/>
<name>A0A3P3Z2B4_LEIBR</name>
<dbReference type="RefSeq" id="XP_001563696.1">
    <property type="nucleotide sequence ID" value="XM_001563646.1"/>
</dbReference>
<evidence type="ECO:0000256" key="5">
    <source>
        <dbReference type="ARBA" id="ARBA00022927"/>
    </source>
</evidence>
<evidence type="ECO:0000256" key="6">
    <source>
        <dbReference type="ARBA" id="ARBA00023136"/>
    </source>
</evidence>
<comment type="similarity">
    <text evidence="2">Belongs to the SNF7 family.</text>
</comment>
<evidence type="ECO:0000256" key="1">
    <source>
        <dbReference type="ARBA" id="ARBA00004608"/>
    </source>
</evidence>
<evidence type="ECO:0000313" key="9">
    <source>
        <dbReference type="Proteomes" id="UP000319462"/>
    </source>
</evidence>
<feature type="region of interest" description="Disordered" evidence="7">
    <location>
        <begin position="1"/>
        <end position="27"/>
    </location>
</feature>
<keyword evidence="3" id="KW-0813">Transport</keyword>
<reference evidence="8 9" key="1">
    <citation type="submission" date="2018-09" db="EMBL/GenBank/DDBJ databases">
        <authorList>
            <person name="Peiro R."/>
            <person name="Begona"/>
            <person name="Cbmso G."/>
            <person name="Lopez M."/>
            <person name="Gonzalez S."/>
        </authorList>
    </citation>
    <scope>NUCLEOTIDE SEQUENCE [LARGE SCALE GENOMIC DNA]</scope>
</reference>
<evidence type="ECO:0000256" key="3">
    <source>
        <dbReference type="ARBA" id="ARBA00022448"/>
    </source>
</evidence>
<dbReference type="GO" id="GO:0005771">
    <property type="term" value="C:multivesicular body"/>
    <property type="evidence" value="ECO:0007669"/>
    <property type="project" value="TreeGrafter"/>
</dbReference>
<keyword evidence="4" id="KW-0967">Endosome</keyword>
<dbReference type="GO" id="GO:0015031">
    <property type="term" value="P:protein transport"/>
    <property type="evidence" value="ECO:0007669"/>
    <property type="project" value="UniProtKB-KW"/>
</dbReference>
<gene>
    <name evidence="8" type="ORF">LBRM2904_16.0880</name>
</gene>
<dbReference type="GO" id="GO:0006900">
    <property type="term" value="P:vesicle budding from membrane"/>
    <property type="evidence" value="ECO:0007669"/>
    <property type="project" value="TreeGrafter"/>
</dbReference>
<accession>A0A3P3Z2B4</accession>
<feature type="region of interest" description="Disordered" evidence="7">
    <location>
        <begin position="184"/>
        <end position="223"/>
    </location>
</feature>
<dbReference type="VEuPathDB" id="TriTrypDB:LbrM.16.0940"/>
<dbReference type="InterPro" id="IPR005024">
    <property type="entry name" value="Snf7_fam"/>
</dbReference>
<organism evidence="8 9">
    <name type="scientific">Leishmania braziliensis MHOM/BR/75/M2904</name>
    <dbReference type="NCBI Taxonomy" id="420245"/>
    <lineage>
        <taxon>Eukaryota</taxon>
        <taxon>Discoba</taxon>
        <taxon>Euglenozoa</taxon>
        <taxon>Kinetoplastea</taxon>
        <taxon>Metakinetoplastina</taxon>
        <taxon>Trypanosomatida</taxon>
        <taxon>Trypanosomatidae</taxon>
        <taxon>Leishmaniinae</taxon>
        <taxon>Leishmania</taxon>
        <taxon>Leishmania braziliensis species complex</taxon>
    </lineage>
</organism>
<proteinExistence type="inferred from homology"/>
<keyword evidence="6" id="KW-0472">Membrane</keyword>